<feature type="non-terminal residue" evidence="1">
    <location>
        <position position="1"/>
    </location>
</feature>
<evidence type="ECO:0000313" key="2">
    <source>
        <dbReference type="Proteomes" id="UP001140066"/>
    </source>
</evidence>
<reference evidence="1" key="1">
    <citation type="submission" date="2022-07" db="EMBL/GenBank/DDBJ databases">
        <title>Phylogenomic reconstructions and comparative analyses of Kickxellomycotina fungi.</title>
        <authorList>
            <person name="Reynolds N.K."/>
            <person name="Stajich J.E."/>
            <person name="Barry K."/>
            <person name="Grigoriev I.V."/>
            <person name="Crous P."/>
            <person name="Smith M.E."/>
        </authorList>
    </citation>
    <scope>NUCLEOTIDE SEQUENCE</scope>
    <source>
        <strain evidence="1">BCRC 34191</strain>
    </source>
</reference>
<dbReference type="EMBL" id="JANBUK010001516">
    <property type="protein sequence ID" value="KAJ2780142.1"/>
    <property type="molecule type" value="Genomic_DNA"/>
</dbReference>
<evidence type="ECO:0000313" key="1">
    <source>
        <dbReference type="EMBL" id="KAJ2780142.1"/>
    </source>
</evidence>
<accession>A0ACC1KAP0</accession>
<proteinExistence type="predicted"/>
<organism evidence="1 2">
    <name type="scientific">Coemansia linderi</name>
    <dbReference type="NCBI Taxonomy" id="2663919"/>
    <lineage>
        <taxon>Eukaryota</taxon>
        <taxon>Fungi</taxon>
        <taxon>Fungi incertae sedis</taxon>
        <taxon>Zoopagomycota</taxon>
        <taxon>Kickxellomycotina</taxon>
        <taxon>Kickxellomycetes</taxon>
        <taxon>Kickxellales</taxon>
        <taxon>Kickxellaceae</taxon>
        <taxon>Coemansia</taxon>
    </lineage>
</organism>
<dbReference type="Proteomes" id="UP001140066">
    <property type="component" value="Unassembled WGS sequence"/>
</dbReference>
<protein>
    <submittedName>
        <fullName evidence="1">U3 snoRNP protein</fullName>
    </submittedName>
</protein>
<comment type="caution">
    <text evidence="1">The sequence shown here is derived from an EMBL/GenBank/DDBJ whole genome shotgun (WGS) entry which is preliminary data.</text>
</comment>
<gene>
    <name evidence="1" type="primary">UTP22_1</name>
    <name evidence="1" type="ORF">GGI18_003850</name>
</gene>
<sequence>VADEDVLDEPEIFKNLLPTMQQSQQRVLGKLPASRRHANPFQRPGMVGFDPVALYVRDLANVYRDSMLLFNDVYGGHIIAGLWNPTVVGKPVAFAANLLANVQVASEVKASSSRPMVSYNVEAVLEEMARLGEGIIESISAKRD</sequence>
<keyword evidence="2" id="KW-1185">Reference proteome</keyword>
<name>A0ACC1KAP0_9FUNG</name>